<organism evidence="1 2">
    <name type="scientific">Stylosanthes scabra</name>
    <dbReference type="NCBI Taxonomy" id="79078"/>
    <lineage>
        <taxon>Eukaryota</taxon>
        <taxon>Viridiplantae</taxon>
        <taxon>Streptophyta</taxon>
        <taxon>Embryophyta</taxon>
        <taxon>Tracheophyta</taxon>
        <taxon>Spermatophyta</taxon>
        <taxon>Magnoliopsida</taxon>
        <taxon>eudicotyledons</taxon>
        <taxon>Gunneridae</taxon>
        <taxon>Pentapetalae</taxon>
        <taxon>rosids</taxon>
        <taxon>fabids</taxon>
        <taxon>Fabales</taxon>
        <taxon>Fabaceae</taxon>
        <taxon>Papilionoideae</taxon>
        <taxon>50 kb inversion clade</taxon>
        <taxon>dalbergioids sensu lato</taxon>
        <taxon>Dalbergieae</taxon>
        <taxon>Pterocarpus clade</taxon>
        <taxon>Stylosanthes</taxon>
    </lineage>
</organism>
<reference evidence="1 2" key="1">
    <citation type="journal article" date="2023" name="Plants (Basel)">
        <title>Bridging the Gap: Combining Genomics and Transcriptomics Approaches to Understand Stylosanthes scabra, an Orphan Legume from the Brazilian Caatinga.</title>
        <authorList>
            <person name="Ferreira-Neto J.R.C."/>
            <person name="da Silva M.D."/>
            <person name="Binneck E."/>
            <person name="de Melo N.F."/>
            <person name="da Silva R.H."/>
            <person name="de Melo A.L.T.M."/>
            <person name="Pandolfi V."/>
            <person name="Bustamante F.O."/>
            <person name="Brasileiro-Vidal A.C."/>
            <person name="Benko-Iseppon A.M."/>
        </authorList>
    </citation>
    <scope>NUCLEOTIDE SEQUENCE [LARGE SCALE GENOMIC DNA]</scope>
    <source>
        <tissue evidence="1">Leaves</tissue>
    </source>
</reference>
<sequence length="118" mass="13644">MEQGGNWELLMKGSPDKELQLRKNGELLELAPDFFLLERGQAELDGRMEKKKCHSISRTDFKVITSGCLPVLNSEDVLIDQESRDIRREEERVEARDSRIRIDSYEGNITHFPAELLL</sequence>
<name>A0ABU6T3T7_9FABA</name>
<comment type="caution">
    <text evidence="1">The sequence shown here is derived from an EMBL/GenBank/DDBJ whole genome shotgun (WGS) entry which is preliminary data.</text>
</comment>
<dbReference type="Proteomes" id="UP001341840">
    <property type="component" value="Unassembled WGS sequence"/>
</dbReference>
<accession>A0ABU6T3T7</accession>
<evidence type="ECO:0000313" key="1">
    <source>
        <dbReference type="EMBL" id="MED6143371.1"/>
    </source>
</evidence>
<protein>
    <submittedName>
        <fullName evidence="1">Uncharacterized protein</fullName>
    </submittedName>
</protein>
<proteinExistence type="predicted"/>
<evidence type="ECO:0000313" key="2">
    <source>
        <dbReference type="Proteomes" id="UP001341840"/>
    </source>
</evidence>
<gene>
    <name evidence="1" type="ORF">PIB30_005643</name>
</gene>
<keyword evidence="2" id="KW-1185">Reference proteome</keyword>
<dbReference type="EMBL" id="JASCZI010090632">
    <property type="protein sequence ID" value="MED6143371.1"/>
    <property type="molecule type" value="Genomic_DNA"/>
</dbReference>